<evidence type="ECO:0000313" key="2">
    <source>
        <dbReference type="Proteomes" id="UP001055811"/>
    </source>
</evidence>
<proteinExistence type="predicted"/>
<comment type="caution">
    <text evidence="1">The sequence shown here is derived from an EMBL/GenBank/DDBJ whole genome shotgun (WGS) entry which is preliminary data.</text>
</comment>
<dbReference type="Proteomes" id="UP001055811">
    <property type="component" value="Linkage Group LG08"/>
</dbReference>
<dbReference type="EMBL" id="CM042016">
    <property type="protein sequence ID" value="KAI3700700.1"/>
    <property type="molecule type" value="Genomic_DNA"/>
</dbReference>
<gene>
    <name evidence="1" type="ORF">L2E82_45337</name>
</gene>
<accession>A0ACB8ZSP9</accession>
<organism evidence="1 2">
    <name type="scientific">Cichorium intybus</name>
    <name type="common">Chicory</name>
    <dbReference type="NCBI Taxonomy" id="13427"/>
    <lineage>
        <taxon>Eukaryota</taxon>
        <taxon>Viridiplantae</taxon>
        <taxon>Streptophyta</taxon>
        <taxon>Embryophyta</taxon>
        <taxon>Tracheophyta</taxon>
        <taxon>Spermatophyta</taxon>
        <taxon>Magnoliopsida</taxon>
        <taxon>eudicotyledons</taxon>
        <taxon>Gunneridae</taxon>
        <taxon>Pentapetalae</taxon>
        <taxon>asterids</taxon>
        <taxon>campanulids</taxon>
        <taxon>Asterales</taxon>
        <taxon>Asteraceae</taxon>
        <taxon>Cichorioideae</taxon>
        <taxon>Cichorieae</taxon>
        <taxon>Cichoriinae</taxon>
        <taxon>Cichorium</taxon>
    </lineage>
</organism>
<evidence type="ECO:0000313" key="1">
    <source>
        <dbReference type="EMBL" id="KAI3700700.1"/>
    </source>
</evidence>
<sequence>MCVEAGELSREIVRGPERELGGSRIEGYEELEATNLELKNSKPKKFEKSPNKAICFAYASRPHLGRVARRHQQSSSRDNTLGRVARQRQQKHAVYYGPKLYEKLSESKYDPPRVL</sequence>
<reference evidence="2" key="1">
    <citation type="journal article" date="2022" name="Mol. Ecol. Resour.">
        <title>The genomes of chicory, endive, great burdock and yacon provide insights into Asteraceae palaeo-polyploidization history and plant inulin production.</title>
        <authorList>
            <person name="Fan W."/>
            <person name="Wang S."/>
            <person name="Wang H."/>
            <person name="Wang A."/>
            <person name="Jiang F."/>
            <person name="Liu H."/>
            <person name="Zhao H."/>
            <person name="Xu D."/>
            <person name="Zhang Y."/>
        </authorList>
    </citation>
    <scope>NUCLEOTIDE SEQUENCE [LARGE SCALE GENOMIC DNA]</scope>
    <source>
        <strain evidence="2">cv. Punajuju</strain>
    </source>
</reference>
<keyword evidence="2" id="KW-1185">Reference proteome</keyword>
<name>A0ACB8ZSP9_CICIN</name>
<reference evidence="1 2" key="2">
    <citation type="journal article" date="2022" name="Mol. Ecol. Resour.">
        <title>The genomes of chicory, endive, great burdock and yacon provide insights into Asteraceae paleo-polyploidization history and plant inulin production.</title>
        <authorList>
            <person name="Fan W."/>
            <person name="Wang S."/>
            <person name="Wang H."/>
            <person name="Wang A."/>
            <person name="Jiang F."/>
            <person name="Liu H."/>
            <person name="Zhao H."/>
            <person name="Xu D."/>
            <person name="Zhang Y."/>
        </authorList>
    </citation>
    <scope>NUCLEOTIDE SEQUENCE [LARGE SCALE GENOMIC DNA]</scope>
    <source>
        <strain evidence="2">cv. Punajuju</strain>
        <tissue evidence="1">Leaves</tissue>
    </source>
</reference>
<protein>
    <submittedName>
        <fullName evidence="1">Uncharacterized protein</fullName>
    </submittedName>
</protein>